<sequence>MSVSRAGVGVGVLDDVLYAVGGNDGLNVHKSVEAYSPSTGVWTNIPDMHLCRSSAGVAVLDGLLYVIGGWTELLIWIL</sequence>
<evidence type="ECO:0000313" key="4">
    <source>
        <dbReference type="Proteomes" id="UP000007819"/>
    </source>
</evidence>
<dbReference type="PANTHER" id="PTHR24412:SF441">
    <property type="entry name" value="KELCH-LIKE PROTEIN 28"/>
    <property type="match status" value="1"/>
</dbReference>
<dbReference type="Pfam" id="PF01344">
    <property type="entry name" value="Kelch_1"/>
    <property type="match status" value="2"/>
</dbReference>
<organism evidence="3 4">
    <name type="scientific">Acyrthosiphon pisum</name>
    <name type="common">Pea aphid</name>
    <dbReference type="NCBI Taxonomy" id="7029"/>
    <lineage>
        <taxon>Eukaryota</taxon>
        <taxon>Metazoa</taxon>
        <taxon>Ecdysozoa</taxon>
        <taxon>Arthropoda</taxon>
        <taxon>Hexapoda</taxon>
        <taxon>Insecta</taxon>
        <taxon>Pterygota</taxon>
        <taxon>Neoptera</taxon>
        <taxon>Paraneoptera</taxon>
        <taxon>Hemiptera</taxon>
        <taxon>Sternorrhyncha</taxon>
        <taxon>Aphidomorpha</taxon>
        <taxon>Aphidoidea</taxon>
        <taxon>Aphididae</taxon>
        <taxon>Macrosiphini</taxon>
        <taxon>Acyrthosiphon</taxon>
    </lineage>
</organism>
<evidence type="ECO:0000256" key="2">
    <source>
        <dbReference type="ARBA" id="ARBA00022737"/>
    </source>
</evidence>
<protein>
    <submittedName>
        <fullName evidence="3">Uncharacterized protein</fullName>
    </submittedName>
</protein>
<dbReference type="PANTHER" id="PTHR24412">
    <property type="entry name" value="KELCH PROTEIN"/>
    <property type="match status" value="1"/>
</dbReference>
<dbReference type="OrthoDB" id="191037at2759"/>
<name>A0A8R2NPB2_ACYPI</name>
<dbReference type="SUPFAM" id="SSF117281">
    <property type="entry name" value="Kelch motif"/>
    <property type="match status" value="1"/>
</dbReference>
<evidence type="ECO:0000256" key="1">
    <source>
        <dbReference type="ARBA" id="ARBA00022441"/>
    </source>
</evidence>
<dbReference type="AlphaFoldDB" id="A0A8R2NPB2"/>
<dbReference type="PRINTS" id="PR00501">
    <property type="entry name" value="KELCHREPEAT"/>
</dbReference>
<keyword evidence="1" id="KW-0880">Kelch repeat</keyword>
<reference evidence="4" key="1">
    <citation type="submission" date="2010-06" db="EMBL/GenBank/DDBJ databases">
        <authorList>
            <person name="Jiang H."/>
            <person name="Abraham K."/>
            <person name="Ali S."/>
            <person name="Alsbrooks S.L."/>
            <person name="Anim B.N."/>
            <person name="Anosike U.S."/>
            <person name="Attaway T."/>
            <person name="Bandaranaike D.P."/>
            <person name="Battles P.K."/>
            <person name="Bell S.N."/>
            <person name="Bell A.V."/>
            <person name="Beltran B."/>
            <person name="Bickham C."/>
            <person name="Bustamante Y."/>
            <person name="Caleb T."/>
            <person name="Canada A."/>
            <person name="Cardenas V."/>
            <person name="Carter K."/>
            <person name="Chacko J."/>
            <person name="Chandrabose M.N."/>
            <person name="Chavez D."/>
            <person name="Chavez A."/>
            <person name="Chen L."/>
            <person name="Chu H.-S."/>
            <person name="Claassen K.J."/>
            <person name="Cockrell R."/>
            <person name="Collins M."/>
            <person name="Cooper J.A."/>
            <person name="Cree A."/>
            <person name="Curry S.M."/>
            <person name="Da Y."/>
            <person name="Dao M.D."/>
            <person name="Das B."/>
            <person name="Davila M.-L."/>
            <person name="Davy-Carroll L."/>
            <person name="Denson S."/>
            <person name="Dinh H."/>
            <person name="Ebong V.E."/>
            <person name="Edwards J.R."/>
            <person name="Egan A."/>
            <person name="El-Daye J."/>
            <person name="Escobedo L."/>
            <person name="Fernandez S."/>
            <person name="Fernando P.R."/>
            <person name="Flagg N."/>
            <person name="Forbes L.D."/>
            <person name="Fowler R.G."/>
            <person name="Fu Q."/>
            <person name="Gabisi R.A."/>
            <person name="Ganer J."/>
            <person name="Garbino Pronczuk A."/>
            <person name="Garcia R.M."/>
            <person name="Garner T."/>
            <person name="Garrett T.E."/>
            <person name="Gonzalez D.A."/>
            <person name="Hamid H."/>
            <person name="Hawkins E.S."/>
            <person name="Hirani K."/>
            <person name="Hogues M.E."/>
            <person name="Hollins B."/>
            <person name="Hsiao C.-H."/>
            <person name="Jabil R."/>
            <person name="James M.L."/>
            <person name="Jhangiani S.N."/>
            <person name="Johnson B."/>
            <person name="Johnson Q."/>
            <person name="Joshi V."/>
            <person name="Kalu J.B."/>
            <person name="Kam C."/>
            <person name="Kashfia A."/>
            <person name="Keebler J."/>
            <person name="Kisamo H."/>
            <person name="Kovar C.L."/>
            <person name="Lago L.A."/>
            <person name="Lai C.-Y."/>
            <person name="Laidlaw J."/>
            <person name="Lara F."/>
            <person name="Le T.-K."/>
            <person name="Lee S.L."/>
            <person name="Legall F.H."/>
            <person name="Lemon S.J."/>
            <person name="Lewis L.R."/>
            <person name="Li B."/>
            <person name="Liu Y."/>
            <person name="Liu Y.-S."/>
            <person name="Lopez J."/>
            <person name="Lozado R.J."/>
            <person name="Lu J."/>
            <person name="Madu R.C."/>
            <person name="Maheshwari M."/>
            <person name="Maheshwari R."/>
            <person name="Malloy K."/>
            <person name="Martinez E."/>
            <person name="Mathew T."/>
            <person name="Mercado I.C."/>
            <person name="Mercado C."/>
            <person name="Meyer B."/>
            <person name="Montgomery K."/>
            <person name="Morgan M.B."/>
            <person name="Munidasa M."/>
            <person name="Nazareth L.V."/>
            <person name="Nelson J."/>
            <person name="Ng B.M."/>
            <person name="Nguyen N.B."/>
            <person name="Nguyen P.Q."/>
            <person name="Nguyen T."/>
            <person name="Obregon M."/>
            <person name="Okwuonu G.O."/>
            <person name="Onwere C.G."/>
            <person name="Orozco G."/>
            <person name="Parra A."/>
            <person name="Patel S."/>
            <person name="Patil S."/>
            <person name="Perez A."/>
            <person name="Perez Y."/>
            <person name="Pham C."/>
            <person name="Primus E.L."/>
            <person name="Pu L.-L."/>
            <person name="Puazo M."/>
            <person name="Qin X."/>
            <person name="Quiroz J.B."/>
            <person name="Reese J."/>
            <person name="Richards S."/>
            <person name="Rives C.M."/>
            <person name="Robberts R."/>
            <person name="Ruiz S.J."/>
            <person name="Ruiz M.J."/>
            <person name="Santibanez J."/>
            <person name="Schneider B.W."/>
            <person name="Sisson I."/>
            <person name="Smith M."/>
            <person name="Sodergren E."/>
            <person name="Song X.-Z."/>
            <person name="Song B.B."/>
            <person name="Summersgill H."/>
            <person name="Thelus R."/>
            <person name="Thornton R.D."/>
            <person name="Trejos Z.Y."/>
            <person name="Usmani K."/>
            <person name="Vattathil S."/>
            <person name="Villasana D."/>
            <person name="Walker D.L."/>
            <person name="Wang S."/>
            <person name="Wang K."/>
            <person name="White C.S."/>
            <person name="Williams A.C."/>
            <person name="Williamson J."/>
            <person name="Wilson K."/>
            <person name="Woghiren I.O."/>
            <person name="Woodworth J.R."/>
            <person name="Worley K.C."/>
            <person name="Wright R.A."/>
            <person name="Wu W."/>
            <person name="Young L."/>
            <person name="Zhang L."/>
            <person name="Zhang J."/>
            <person name="Zhu Y."/>
            <person name="Muzny D.M."/>
            <person name="Weinstock G."/>
            <person name="Gibbs R.A."/>
        </authorList>
    </citation>
    <scope>NUCLEOTIDE SEQUENCE [LARGE SCALE GENOMIC DNA]</scope>
    <source>
        <strain evidence="4">LSR1</strain>
    </source>
</reference>
<keyword evidence="4" id="KW-1185">Reference proteome</keyword>
<accession>A0A8R2NPB2</accession>
<dbReference type="InterPro" id="IPR006652">
    <property type="entry name" value="Kelch_1"/>
</dbReference>
<proteinExistence type="predicted"/>
<evidence type="ECO:0000313" key="3">
    <source>
        <dbReference type="EnsemblMetazoa" id="XP_029344715.1"/>
    </source>
</evidence>
<dbReference type="Gene3D" id="2.120.10.80">
    <property type="entry name" value="Kelch-type beta propeller"/>
    <property type="match status" value="1"/>
</dbReference>
<dbReference type="SMART" id="SM00612">
    <property type="entry name" value="Kelch"/>
    <property type="match status" value="1"/>
</dbReference>
<keyword evidence="2" id="KW-0677">Repeat</keyword>
<dbReference type="EnsemblMetazoa" id="XM_029488855.1">
    <property type="protein sequence ID" value="XP_029344715.1"/>
    <property type="gene ID" value="LOC115033936"/>
</dbReference>
<reference evidence="3" key="2">
    <citation type="submission" date="2022-06" db="UniProtKB">
        <authorList>
            <consortium name="EnsemblMetazoa"/>
        </authorList>
    </citation>
    <scope>IDENTIFICATION</scope>
</reference>
<dbReference type="InterPro" id="IPR015915">
    <property type="entry name" value="Kelch-typ_b-propeller"/>
</dbReference>
<dbReference type="RefSeq" id="XP_029344715.1">
    <property type="nucleotide sequence ID" value="XM_029488855.1"/>
</dbReference>
<dbReference type="KEGG" id="api:115033936"/>
<dbReference type="GeneID" id="115033936"/>
<dbReference type="Proteomes" id="UP000007819">
    <property type="component" value="Chromosome A1"/>
</dbReference>